<sequence>MLIFLQTRYTNSNPQGNSFLFFLKIFTQPFDFFLQQMQFCITIAVVIEFFVVIVIASSITVVVESSFSVTVIAHHCIASSLVPPIFKAFKCTAHAYSTNHQGVASYKGYVLSLTSIFAEYAINVTSDTLNVTFIPSNGSVVPCVNAIKVVSMPTKLFVDHALALNPIAPFNGLC</sequence>
<dbReference type="EMBL" id="CP144694">
    <property type="protein sequence ID" value="WVZ03855.1"/>
    <property type="molecule type" value="Genomic_DNA"/>
</dbReference>
<evidence type="ECO:0000256" key="1">
    <source>
        <dbReference type="SAM" id="Phobius"/>
    </source>
</evidence>
<dbReference type="Proteomes" id="UP001374535">
    <property type="component" value="Chromosome 7"/>
</dbReference>
<reference evidence="2 3" key="1">
    <citation type="journal article" date="2023" name="Life. Sci Alliance">
        <title>Evolutionary insights into 3D genome organization and epigenetic landscape of Vigna mungo.</title>
        <authorList>
            <person name="Junaid A."/>
            <person name="Singh B."/>
            <person name="Bhatia S."/>
        </authorList>
    </citation>
    <scope>NUCLEOTIDE SEQUENCE [LARGE SCALE GENOMIC DNA]</scope>
    <source>
        <strain evidence="2">Urdbean</strain>
    </source>
</reference>
<keyword evidence="3" id="KW-1185">Reference proteome</keyword>
<protein>
    <submittedName>
        <fullName evidence="2">Uncharacterized protein</fullName>
    </submittedName>
</protein>
<name>A0AAQ3N580_VIGMU</name>
<keyword evidence="1" id="KW-0472">Membrane</keyword>
<feature type="transmembrane region" description="Helical" evidence="1">
    <location>
        <begin position="39"/>
        <end position="63"/>
    </location>
</feature>
<evidence type="ECO:0000313" key="3">
    <source>
        <dbReference type="Proteomes" id="UP001374535"/>
    </source>
</evidence>
<keyword evidence="1" id="KW-0812">Transmembrane</keyword>
<proteinExistence type="predicted"/>
<organism evidence="2 3">
    <name type="scientific">Vigna mungo</name>
    <name type="common">Black gram</name>
    <name type="synonym">Phaseolus mungo</name>
    <dbReference type="NCBI Taxonomy" id="3915"/>
    <lineage>
        <taxon>Eukaryota</taxon>
        <taxon>Viridiplantae</taxon>
        <taxon>Streptophyta</taxon>
        <taxon>Embryophyta</taxon>
        <taxon>Tracheophyta</taxon>
        <taxon>Spermatophyta</taxon>
        <taxon>Magnoliopsida</taxon>
        <taxon>eudicotyledons</taxon>
        <taxon>Gunneridae</taxon>
        <taxon>Pentapetalae</taxon>
        <taxon>rosids</taxon>
        <taxon>fabids</taxon>
        <taxon>Fabales</taxon>
        <taxon>Fabaceae</taxon>
        <taxon>Papilionoideae</taxon>
        <taxon>50 kb inversion clade</taxon>
        <taxon>NPAAA clade</taxon>
        <taxon>indigoferoid/millettioid clade</taxon>
        <taxon>Phaseoleae</taxon>
        <taxon>Vigna</taxon>
    </lineage>
</organism>
<accession>A0AAQ3N580</accession>
<dbReference type="AlphaFoldDB" id="A0AAQ3N580"/>
<evidence type="ECO:0000313" key="2">
    <source>
        <dbReference type="EMBL" id="WVZ03855.1"/>
    </source>
</evidence>
<gene>
    <name evidence="2" type="ORF">V8G54_024661</name>
</gene>
<keyword evidence="1" id="KW-1133">Transmembrane helix</keyword>